<dbReference type="OrthoDB" id="122594at2759"/>
<dbReference type="Proteomes" id="UP000541444">
    <property type="component" value="Unassembled WGS sequence"/>
</dbReference>
<dbReference type="Gene3D" id="1.25.10.10">
    <property type="entry name" value="Leucine-rich Repeat Variant"/>
    <property type="match status" value="1"/>
</dbReference>
<reference evidence="1 2" key="1">
    <citation type="journal article" date="2020" name="IScience">
        <title>Genome Sequencing of the Endangered Kingdonia uniflora (Circaeasteraceae, Ranunculales) Reveals Potential Mechanisms of Evolutionary Specialization.</title>
        <authorList>
            <person name="Sun Y."/>
            <person name="Deng T."/>
            <person name="Zhang A."/>
            <person name="Moore M.J."/>
            <person name="Landis J.B."/>
            <person name="Lin N."/>
            <person name="Zhang H."/>
            <person name="Zhang X."/>
            <person name="Huang J."/>
            <person name="Zhang X."/>
            <person name="Sun H."/>
            <person name="Wang H."/>
        </authorList>
    </citation>
    <scope>NUCLEOTIDE SEQUENCE [LARGE SCALE GENOMIC DNA]</scope>
    <source>
        <strain evidence="1">TB1705</strain>
        <tissue evidence="1">Leaf</tissue>
    </source>
</reference>
<keyword evidence="2" id="KW-1185">Reference proteome</keyword>
<dbReference type="EMBL" id="JACGCM010001782">
    <property type="protein sequence ID" value="KAF6149797.1"/>
    <property type="molecule type" value="Genomic_DNA"/>
</dbReference>
<protein>
    <recommendedName>
        <fullName evidence="3">CCHC-type domain-containing protein</fullName>
    </recommendedName>
</protein>
<dbReference type="Pfam" id="PF14223">
    <property type="entry name" value="Retrotran_gag_2"/>
    <property type="match status" value="1"/>
</dbReference>
<gene>
    <name evidence="1" type="ORF">GIB67_017530</name>
</gene>
<proteinExistence type="predicted"/>
<dbReference type="PANTHER" id="PTHR47481:SF34">
    <property type="entry name" value="CCHC-TYPE DOMAIN-CONTAINING PROTEIN"/>
    <property type="match status" value="1"/>
</dbReference>
<evidence type="ECO:0000313" key="2">
    <source>
        <dbReference type="Proteomes" id="UP000541444"/>
    </source>
</evidence>
<sequence>MLCVKSMKCISSVVMAVGKEKFRDDVKQVIDVLMTLQGGLPKALKGKPIPKTPVEGIAAQKTGEDEEENWEDLDSRAVSGIRLCLAKNFLANVAREKTTKGVWEKLKSLYQTKSLSNRLYLKERLHTLKMNEGTSVGDHLGSLNGIVSELESIGVKVEDEDKALQLIWYLPSSFKHLQPTLMYGMETFGFEEVTSTLLSEERRLKGSESFGENSTMVVSGKRSFNKFRKGTCWSCGQSGHYRSDYKAGKGNGACSARGSESDTNKLATVTSNDGDEALLVVAADGSYHDRGWVFDSAAITHDLIQSDGLSRDAYSGDDLIESL</sequence>
<dbReference type="AlphaFoldDB" id="A0A7J7M4J7"/>
<evidence type="ECO:0000313" key="1">
    <source>
        <dbReference type="EMBL" id="KAF6149797.1"/>
    </source>
</evidence>
<organism evidence="1 2">
    <name type="scientific">Kingdonia uniflora</name>
    <dbReference type="NCBI Taxonomy" id="39325"/>
    <lineage>
        <taxon>Eukaryota</taxon>
        <taxon>Viridiplantae</taxon>
        <taxon>Streptophyta</taxon>
        <taxon>Embryophyta</taxon>
        <taxon>Tracheophyta</taxon>
        <taxon>Spermatophyta</taxon>
        <taxon>Magnoliopsida</taxon>
        <taxon>Ranunculales</taxon>
        <taxon>Circaeasteraceae</taxon>
        <taxon>Kingdonia</taxon>
    </lineage>
</organism>
<comment type="caution">
    <text evidence="1">The sequence shown here is derived from an EMBL/GenBank/DDBJ whole genome shotgun (WGS) entry which is preliminary data.</text>
</comment>
<dbReference type="PANTHER" id="PTHR47481">
    <property type="match status" value="1"/>
</dbReference>
<dbReference type="InterPro" id="IPR011989">
    <property type="entry name" value="ARM-like"/>
</dbReference>
<name>A0A7J7M4J7_9MAGN</name>
<evidence type="ECO:0008006" key="3">
    <source>
        <dbReference type="Google" id="ProtNLM"/>
    </source>
</evidence>
<accession>A0A7J7M4J7</accession>